<dbReference type="GeneID" id="37038355"/>
<sequence>MYSLPSHALEFERLDLQHGILTSTFGGLAIAPEIREALQMPACKVLDVGCGSGTWIKSVSLSHPHSECHACDVASVDSFEGFRVSFRQADVSHRLPYDDASFDVVQMRFLILALRIEQWPAALREIKRVLKPGGYAQLLEPDGEIRSSNRVVMGDKTILWNAYGPLEAIRAKGGDPNAARDLGKLVSATPPLDIVFEAHLPVSMSRSDTQLYGRAMTTNYASLIRLLAPAYAQYANVTPEAYVEMCDAMLDESDGTDAHNLMAGVVARRRA</sequence>
<feature type="domain" description="Methyltransferase" evidence="1">
    <location>
        <begin position="45"/>
        <end position="134"/>
    </location>
</feature>
<evidence type="ECO:0000259" key="1">
    <source>
        <dbReference type="Pfam" id="PF13649"/>
    </source>
</evidence>
<dbReference type="CDD" id="cd02440">
    <property type="entry name" value="AdoMet_MTases"/>
    <property type="match status" value="1"/>
</dbReference>
<organism evidence="2 3">
    <name type="scientific">Ceraceosorus guamensis</name>
    <dbReference type="NCBI Taxonomy" id="1522189"/>
    <lineage>
        <taxon>Eukaryota</taxon>
        <taxon>Fungi</taxon>
        <taxon>Dikarya</taxon>
        <taxon>Basidiomycota</taxon>
        <taxon>Ustilaginomycotina</taxon>
        <taxon>Exobasidiomycetes</taxon>
        <taxon>Ceraceosorales</taxon>
        <taxon>Ceraceosoraceae</taxon>
        <taxon>Ceraceosorus</taxon>
    </lineage>
</organism>
<accession>A0A316VTF1</accession>
<dbReference type="OrthoDB" id="184880at2759"/>
<evidence type="ECO:0000313" key="2">
    <source>
        <dbReference type="EMBL" id="PWN39491.1"/>
    </source>
</evidence>
<proteinExistence type="predicted"/>
<dbReference type="Gene3D" id="3.40.50.150">
    <property type="entry name" value="Vaccinia Virus protein VP39"/>
    <property type="match status" value="1"/>
</dbReference>
<dbReference type="InterPro" id="IPR029063">
    <property type="entry name" value="SAM-dependent_MTases_sf"/>
</dbReference>
<name>A0A316VTF1_9BASI</name>
<dbReference type="STRING" id="1522189.A0A316VTF1"/>
<dbReference type="InParanoid" id="A0A316VTF1"/>
<dbReference type="InterPro" id="IPR041698">
    <property type="entry name" value="Methyltransf_25"/>
</dbReference>
<dbReference type="GO" id="GO:0032259">
    <property type="term" value="P:methylation"/>
    <property type="evidence" value="ECO:0007669"/>
    <property type="project" value="UniProtKB-KW"/>
</dbReference>
<dbReference type="Proteomes" id="UP000245783">
    <property type="component" value="Unassembled WGS sequence"/>
</dbReference>
<dbReference type="SUPFAM" id="SSF53335">
    <property type="entry name" value="S-adenosyl-L-methionine-dependent methyltransferases"/>
    <property type="match status" value="1"/>
</dbReference>
<dbReference type="Pfam" id="PF13649">
    <property type="entry name" value="Methyltransf_25"/>
    <property type="match status" value="1"/>
</dbReference>
<dbReference type="AlphaFoldDB" id="A0A316VTF1"/>
<keyword evidence="2" id="KW-0808">Transferase</keyword>
<evidence type="ECO:0000313" key="3">
    <source>
        <dbReference type="Proteomes" id="UP000245783"/>
    </source>
</evidence>
<gene>
    <name evidence="2" type="ORF">IE81DRAFT_350111</name>
</gene>
<dbReference type="PANTHER" id="PTHR43591">
    <property type="entry name" value="METHYLTRANSFERASE"/>
    <property type="match status" value="1"/>
</dbReference>
<dbReference type="EMBL" id="KZ819463">
    <property type="protein sequence ID" value="PWN39491.1"/>
    <property type="molecule type" value="Genomic_DNA"/>
</dbReference>
<keyword evidence="2" id="KW-0489">Methyltransferase</keyword>
<dbReference type="RefSeq" id="XP_025366651.1">
    <property type="nucleotide sequence ID" value="XM_025516485.1"/>
</dbReference>
<dbReference type="GO" id="GO:0008168">
    <property type="term" value="F:methyltransferase activity"/>
    <property type="evidence" value="ECO:0007669"/>
    <property type="project" value="UniProtKB-KW"/>
</dbReference>
<reference evidence="2 3" key="1">
    <citation type="journal article" date="2018" name="Mol. Biol. Evol.">
        <title>Broad Genomic Sampling Reveals a Smut Pathogenic Ancestry of the Fungal Clade Ustilaginomycotina.</title>
        <authorList>
            <person name="Kijpornyongpan T."/>
            <person name="Mondo S.J."/>
            <person name="Barry K."/>
            <person name="Sandor L."/>
            <person name="Lee J."/>
            <person name="Lipzen A."/>
            <person name="Pangilinan J."/>
            <person name="LaButti K."/>
            <person name="Hainaut M."/>
            <person name="Henrissat B."/>
            <person name="Grigoriev I.V."/>
            <person name="Spatafora J.W."/>
            <person name="Aime M.C."/>
        </authorList>
    </citation>
    <scope>NUCLEOTIDE SEQUENCE [LARGE SCALE GENOMIC DNA]</scope>
    <source>
        <strain evidence="2 3">MCA 4658</strain>
    </source>
</reference>
<protein>
    <submittedName>
        <fullName evidence="2">S-adenosyl-L-methionine-dependent methyltransferase</fullName>
    </submittedName>
</protein>
<keyword evidence="3" id="KW-1185">Reference proteome</keyword>